<accession>A0ABQ9WRR1</accession>
<proteinExistence type="predicted"/>
<organism evidence="1 2">
    <name type="scientific">Blattamonas nauphoetae</name>
    <dbReference type="NCBI Taxonomy" id="2049346"/>
    <lineage>
        <taxon>Eukaryota</taxon>
        <taxon>Metamonada</taxon>
        <taxon>Preaxostyla</taxon>
        <taxon>Oxymonadida</taxon>
        <taxon>Blattamonas</taxon>
    </lineage>
</organism>
<evidence type="ECO:0008006" key="3">
    <source>
        <dbReference type="Google" id="ProtNLM"/>
    </source>
</evidence>
<gene>
    <name evidence="1" type="ORF">BLNAU_22923</name>
</gene>
<sequence length="146" mass="16346">MSKVTSTVYITPPSLIFSHTMMFIAAADGETLISRLILPAKIAKAHYSAHYPSRFVQHSSQKDWMNKELLENILLNYVATEIQQRMNTTVKPVSRALLIFDGHGSRNQPDLWHSLAAQGVDSVCHPSHCSSDHIKNETVLGYITLN</sequence>
<name>A0ABQ9WRR1_9EUKA</name>
<reference evidence="1 2" key="1">
    <citation type="journal article" date="2022" name="bioRxiv">
        <title>Genomics of Preaxostyla Flagellates Illuminates Evolutionary Transitions and the Path Towards Mitochondrial Loss.</title>
        <authorList>
            <person name="Novak L.V.F."/>
            <person name="Treitli S.C."/>
            <person name="Pyrih J."/>
            <person name="Halakuc P."/>
            <person name="Pipaliya S.V."/>
            <person name="Vacek V."/>
            <person name="Brzon O."/>
            <person name="Soukal P."/>
            <person name="Eme L."/>
            <person name="Dacks J.B."/>
            <person name="Karnkowska A."/>
            <person name="Elias M."/>
            <person name="Hampl V."/>
        </authorList>
    </citation>
    <scope>NUCLEOTIDE SEQUENCE [LARGE SCALE GENOMIC DNA]</scope>
    <source>
        <strain evidence="1">NAU3</strain>
        <tissue evidence="1">Gut</tissue>
    </source>
</reference>
<evidence type="ECO:0000313" key="2">
    <source>
        <dbReference type="Proteomes" id="UP001281761"/>
    </source>
</evidence>
<dbReference type="EMBL" id="JARBJD010000428">
    <property type="protein sequence ID" value="KAK2942166.1"/>
    <property type="molecule type" value="Genomic_DNA"/>
</dbReference>
<keyword evidence="2" id="KW-1185">Reference proteome</keyword>
<evidence type="ECO:0000313" key="1">
    <source>
        <dbReference type="EMBL" id="KAK2942166.1"/>
    </source>
</evidence>
<dbReference type="Proteomes" id="UP001281761">
    <property type="component" value="Unassembled WGS sequence"/>
</dbReference>
<protein>
    <recommendedName>
        <fullName evidence="3">DDE-1 domain-containing protein</fullName>
    </recommendedName>
</protein>
<comment type="caution">
    <text evidence="1">The sequence shown here is derived from an EMBL/GenBank/DDBJ whole genome shotgun (WGS) entry which is preliminary data.</text>
</comment>